<reference evidence="2 3" key="1">
    <citation type="submission" date="2022-07" db="EMBL/GenBank/DDBJ databases">
        <authorList>
            <person name="Xamxidin M."/>
            <person name="Wu M."/>
        </authorList>
    </citation>
    <scope>NUCLEOTIDE SEQUENCE [LARGE SCALE GENOMIC DNA]</scope>
    <source>
        <strain evidence="2 3">NBRC 111650</strain>
    </source>
</reference>
<dbReference type="RefSeq" id="WP_256763148.1">
    <property type="nucleotide sequence ID" value="NZ_JANIGO010000001.1"/>
</dbReference>
<evidence type="ECO:0000313" key="2">
    <source>
        <dbReference type="EMBL" id="MCQ8895472.1"/>
    </source>
</evidence>
<dbReference type="CDD" id="cd04301">
    <property type="entry name" value="NAT_SF"/>
    <property type="match status" value="1"/>
</dbReference>
<protein>
    <submittedName>
        <fullName evidence="2">GNAT family N-acetyltransferase</fullName>
    </submittedName>
</protein>
<proteinExistence type="predicted"/>
<dbReference type="PROSITE" id="PS51186">
    <property type="entry name" value="GNAT"/>
    <property type="match status" value="1"/>
</dbReference>
<dbReference type="InterPro" id="IPR000182">
    <property type="entry name" value="GNAT_dom"/>
</dbReference>
<name>A0ABT1WD67_9BURK</name>
<evidence type="ECO:0000313" key="3">
    <source>
        <dbReference type="Proteomes" id="UP001204142"/>
    </source>
</evidence>
<dbReference type="EMBL" id="JANIGO010000001">
    <property type="protein sequence ID" value="MCQ8895472.1"/>
    <property type="molecule type" value="Genomic_DNA"/>
</dbReference>
<accession>A0ABT1WD67</accession>
<gene>
    <name evidence="2" type="ORF">NQT62_03335</name>
</gene>
<dbReference type="InterPro" id="IPR016181">
    <property type="entry name" value="Acyl_CoA_acyltransferase"/>
</dbReference>
<dbReference type="SUPFAM" id="SSF55729">
    <property type="entry name" value="Acyl-CoA N-acyltransferases (Nat)"/>
    <property type="match status" value="1"/>
</dbReference>
<evidence type="ECO:0000259" key="1">
    <source>
        <dbReference type="PROSITE" id="PS51186"/>
    </source>
</evidence>
<organism evidence="2 3">
    <name type="scientific">Limnobacter humi</name>
    <dbReference type="NCBI Taxonomy" id="1778671"/>
    <lineage>
        <taxon>Bacteria</taxon>
        <taxon>Pseudomonadati</taxon>
        <taxon>Pseudomonadota</taxon>
        <taxon>Betaproteobacteria</taxon>
        <taxon>Burkholderiales</taxon>
        <taxon>Burkholderiaceae</taxon>
        <taxon>Limnobacter</taxon>
    </lineage>
</organism>
<sequence>MKHATRVALVGEMSSEAIEWFDVPSVLGRRAAALLGLSKVPIVELDNSHRPLILAHLLALDAQDRRMRFSYALGDGAIAKYVAKIDFESDSVFGIFGKDNHLLGVVHLGMLTPPAESKAPKGAELGLSLNADMRGHGLGTLLFKRALQRARNEGVERLFIFTLMDNDAMLAIAHKLDMRISTADGQCEAHLDIRPSSTSSVIREFVDEHLADLDYLFKGSLNQFKRWTEELTP</sequence>
<comment type="caution">
    <text evidence="2">The sequence shown here is derived from an EMBL/GenBank/DDBJ whole genome shotgun (WGS) entry which is preliminary data.</text>
</comment>
<dbReference type="Pfam" id="PF00583">
    <property type="entry name" value="Acetyltransf_1"/>
    <property type="match status" value="1"/>
</dbReference>
<dbReference type="Gene3D" id="3.40.630.30">
    <property type="match status" value="1"/>
</dbReference>
<keyword evidence="3" id="KW-1185">Reference proteome</keyword>
<feature type="domain" description="N-acetyltransferase" evidence="1">
    <location>
        <begin position="52"/>
        <end position="212"/>
    </location>
</feature>
<dbReference type="Proteomes" id="UP001204142">
    <property type="component" value="Unassembled WGS sequence"/>
</dbReference>